<feature type="transmembrane region" description="Helical" evidence="3">
    <location>
        <begin position="12"/>
        <end position="35"/>
    </location>
</feature>
<dbReference type="EMBL" id="CP097327">
    <property type="protein sequence ID" value="USB38735.1"/>
    <property type="molecule type" value="Genomic_DNA"/>
</dbReference>
<comment type="similarity">
    <text evidence="1 2">Belongs to the peptidase A24 family.</text>
</comment>
<gene>
    <name evidence="5" type="ORF">M5J11_09780</name>
    <name evidence="6" type="ORF">PG365_04260</name>
</gene>
<evidence type="ECO:0000256" key="3">
    <source>
        <dbReference type="SAM" id="Phobius"/>
    </source>
</evidence>
<reference evidence="5" key="1">
    <citation type="journal article" date="2022" name="Front. Microbiol.">
        <title>Identification of a novel aminoglycoside O-nucleotidyltransferase AadA33 in Providencia vermicola.</title>
        <authorList>
            <person name="Feng C."/>
            <person name="Gao M."/>
            <person name="Jiang W."/>
            <person name="Shi W."/>
            <person name="Li A."/>
            <person name="Liu S."/>
            <person name="Zhang L."/>
            <person name="Zhang X."/>
            <person name="Li Q."/>
            <person name="Lin H."/>
            <person name="Lu J."/>
            <person name="Li K."/>
            <person name="Zhang H."/>
            <person name="Hu Y."/>
            <person name="Bao Q."/>
            <person name="Lin X."/>
        </authorList>
    </citation>
    <scope>NUCLEOTIDE SEQUENCE</scope>
    <source>
        <strain evidence="5">P13</strain>
    </source>
</reference>
<dbReference type="PRINTS" id="PR00864">
    <property type="entry name" value="PREPILNPTASE"/>
</dbReference>
<evidence type="ECO:0000256" key="1">
    <source>
        <dbReference type="ARBA" id="ARBA00005801"/>
    </source>
</evidence>
<evidence type="ECO:0000256" key="2">
    <source>
        <dbReference type="RuleBase" id="RU003793"/>
    </source>
</evidence>
<dbReference type="Pfam" id="PF01478">
    <property type="entry name" value="Peptidase_A24"/>
    <property type="match status" value="1"/>
</dbReference>
<evidence type="ECO:0000313" key="5">
    <source>
        <dbReference type="EMBL" id="USB38735.1"/>
    </source>
</evidence>
<evidence type="ECO:0000259" key="4">
    <source>
        <dbReference type="Pfam" id="PF01478"/>
    </source>
</evidence>
<feature type="transmembrane region" description="Helical" evidence="3">
    <location>
        <begin position="120"/>
        <end position="138"/>
    </location>
</feature>
<keyword evidence="7" id="KW-1185">Reference proteome</keyword>
<dbReference type="InterPro" id="IPR050882">
    <property type="entry name" value="Prepilin_peptidase/N-MTase"/>
</dbReference>
<feature type="transmembrane region" description="Helical" evidence="3">
    <location>
        <begin position="249"/>
        <end position="269"/>
    </location>
</feature>
<dbReference type="InterPro" id="IPR014032">
    <property type="entry name" value="Peptidase_A24A_bac"/>
</dbReference>
<dbReference type="EMBL" id="CP116222">
    <property type="protein sequence ID" value="WFC07609.1"/>
    <property type="molecule type" value="Genomic_DNA"/>
</dbReference>
<keyword evidence="3" id="KW-0812">Transmembrane</keyword>
<evidence type="ECO:0000313" key="8">
    <source>
        <dbReference type="Proteomes" id="UP001222403"/>
    </source>
</evidence>
<dbReference type="PANTHER" id="PTHR30487:SF0">
    <property type="entry name" value="PREPILIN LEADER PEPTIDASE_N-METHYLTRANSFERASE-RELATED"/>
    <property type="match status" value="1"/>
</dbReference>
<keyword evidence="3" id="KW-0472">Membrane</keyword>
<evidence type="ECO:0000313" key="6">
    <source>
        <dbReference type="EMBL" id="WFC07609.1"/>
    </source>
</evidence>
<proteinExistence type="inferred from homology"/>
<feature type="domain" description="Prepilin type IV endopeptidase peptidase" evidence="4">
    <location>
        <begin position="129"/>
        <end position="234"/>
    </location>
</feature>
<reference evidence="6" key="2">
    <citation type="submission" date="2023-01" db="EMBL/GenBank/DDBJ databases">
        <title>The prevalence of carbapenem-resistant bacteria in aquaculture in China and the genetic diversity of carbapenem-resistant genes.</title>
        <authorList>
            <person name="Wen R."/>
        </authorList>
    </citation>
    <scope>NUCLEOTIDE SEQUENCE</scope>
    <source>
        <strain evidence="6">PVA41-chromosome</strain>
    </source>
</reference>
<protein>
    <submittedName>
        <fullName evidence="6">A24 family peptidase</fullName>
    </submittedName>
</protein>
<dbReference type="Proteomes" id="UP001222403">
    <property type="component" value="Chromosome"/>
</dbReference>
<feature type="transmembrane region" description="Helical" evidence="3">
    <location>
        <begin position="55"/>
        <end position="75"/>
    </location>
</feature>
<keyword evidence="3" id="KW-1133">Transmembrane helix</keyword>
<sequence>MILLVERLYQKIIHNLSILSFGYIDSVMAPIFSFFTVCRNYFCPIRTGVGVEGYFLLNTCGYKLLFLLFILVLSVKITRWILKNIPVKYFNENEINISSKWLYLVYLHLVVSVFLFNHEVILIILLSVFYNLIVSLFIIDIKIGYLPDVLTYPLLWIGLLYQTCASQGNVVSAIYAVVVSYLSIMLITTMVEKIRQSPQMGRGDFKLIAACAAWLGLMDLPKFFALAAGLGCAYYGGVYLFYRHKTITHIPFGPAIIISANYWLFFLLINS</sequence>
<dbReference type="InterPro" id="IPR000045">
    <property type="entry name" value="Prepilin_IV_endopep_pep"/>
</dbReference>
<organism evidence="6 8">
    <name type="scientific">Providencia vermicola</name>
    <dbReference type="NCBI Taxonomy" id="333965"/>
    <lineage>
        <taxon>Bacteria</taxon>
        <taxon>Pseudomonadati</taxon>
        <taxon>Pseudomonadota</taxon>
        <taxon>Gammaproteobacteria</taxon>
        <taxon>Enterobacterales</taxon>
        <taxon>Morganellaceae</taxon>
        <taxon>Providencia</taxon>
    </lineage>
</organism>
<dbReference type="Proteomes" id="UP001057142">
    <property type="component" value="Chromosome"/>
</dbReference>
<feature type="transmembrane region" description="Helical" evidence="3">
    <location>
        <begin position="224"/>
        <end position="242"/>
    </location>
</feature>
<feature type="transmembrane region" description="Helical" evidence="3">
    <location>
        <begin position="173"/>
        <end position="191"/>
    </location>
</feature>
<feature type="transmembrane region" description="Helical" evidence="3">
    <location>
        <begin position="95"/>
        <end position="114"/>
    </location>
</feature>
<dbReference type="GO" id="GO:0004190">
    <property type="term" value="F:aspartic-type endopeptidase activity"/>
    <property type="evidence" value="ECO:0007669"/>
    <property type="project" value="InterPro"/>
</dbReference>
<dbReference type="PANTHER" id="PTHR30487">
    <property type="entry name" value="TYPE 4 PREPILIN-LIKE PROTEINS LEADER PEPTIDE-PROCESSING ENZYME"/>
    <property type="match status" value="1"/>
</dbReference>
<name>A0AAX3S1B7_9GAMM</name>
<dbReference type="GO" id="GO:0005886">
    <property type="term" value="C:plasma membrane"/>
    <property type="evidence" value="ECO:0007669"/>
    <property type="project" value="TreeGrafter"/>
</dbReference>
<dbReference type="AlphaFoldDB" id="A0AAX3S1B7"/>
<dbReference type="GO" id="GO:0006465">
    <property type="term" value="P:signal peptide processing"/>
    <property type="evidence" value="ECO:0007669"/>
    <property type="project" value="TreeGrafter"/>
</dbReference>
<evidence type="ECO:0000313" key="7">
    <source>
        <dbReference type="Proteomes" id="UP001057142"/>
    </source>
</evidence>
<dbReference type="Gene3D" id="1.20.120.1220">
    <property type="match status" value="1"/>
</dbReference>
<accession>A0AAX3S1B7</accession>
<dbReference type="RefSeq" id="WP_251465225.1">
    <property type="nucleotide sequence ID" value="NZ_CP097327.1"/>
</dbReference>